<feature type="compositionally biased region" description="Basic and acidic residues" evidence="1">
    <location>
        <begin position="138"/>
        <end position="148"/>
    </location>
</feature>
<evidence type="ECO:0000313" key="3">
    <source>
        <dbReference type="Proteomes" id="UP000800303"/>
    </source>
</evidence>
<organism evidence="2 3">
    <name type="scientific">Saccharibacillus alkalitolerans</name>
    <dbReference type="NCBI Taxonomy" id="2705290"/>
    <lineage>
        <taxon>Bacteria</taxon>
        <taxon>Bacillati</taxon>
        <taxon>Bacillota</taxon>
        <taxon>Bacilli</taxon>
        <taxon>Bacillales</taxon>
        <taxon>Paenibacillaceae</taxon>
        <taxon>Saccharibacillus</taxon>
    </lineage>
</organism>
<dbReference type="Proteomes" id="UP000800303">
    <property type="component" value="Unassembled WGS sequence"/>
</dbReference>
<keyword evidence="3" id="KW-1185">Reference proteome</keyword>
<feature type="region of interest" description="Disordered" evidence="1">
    <location>
        <begin position="124"/>
        <end position="165"/>
    </location>
</feature>
<dbReference type="InterPro" id="IPR058600">
    <property type="entry name" value="YhjD-like"/>
</dbReference>
<dbReference type="Pfam" id="PF26325">
    <property type="entry name" value="YhjD"/>
    <property type="match status" value="1"/>
</dbReference>
<proteinExistence type="predicted"/>
<dbReference type="RefSeq" id="WP_166272618.1">
    <property type="nucleotide sequence ID" value="NZ_JAAFGS010000001.1"/>
</dbReference>
<reference evidence="2 3" key="1">
    <citation type="submission" date="2020-01" db="EMBL/GenBank/DDBJ databases">
        <title>Polyphasic characterisation and genomic insights into a novel alkali tolerant bacterium VR-M41.</title>
        <authorList>
            <person name="Vemuluri V.R."/>
        </authorList>
    </citation>
    <scope>NUCLEOTIDE SEQUENCE [LARGE SCALE GENOMIC DNA]</scope>
    <source>
        <strain evidence="2 3">VR-M41</strain>
    </source>
</reference>
<evidence type="ECO:0000313" key="2">
    <source>
        <dbReference type="EMBL" id="NGZ74423.1"/>
    </source>
</evidence>
<gene>
    <name evidence="2" type="ORF">GYN08_03770</name>
</gene>
<name>A0ABX0F0A1_9BACL</name>
<comment type="caution">
    <text evidence="2">The sequence shown here is derived from an EMBL/GenBank/DDBJ whole genome shotgun (WGS) entry which is preliminary data.</text>
</comment>
<protein>
    <submittedName>
        <fullName evidence="2">Uncharacterized protein</fullName>
    </submittedName>
</protein>
<feature type="compositionally biased region" description="Basic and acidic residues" evidence="1">
    <location>
        <begin position="156"/>
        <end position="165"/>
    </location>
</feature>
<accession>A0ABX0F0A1</accession>
<evidence type="ECO:0000256" key="1">
    <source>
        <dbReference type="SAM" id="MobiDB-lite"/>
    </source>
</evidence>
<sequence>MRTTEEDFALIRAMLELPYLIKVLDADIKRIDASSLRTRTALLRQLDRLREEARHEMREVRHHLRVRGIKIVKQTRLEDKLCADYVCRGHHDRMLLMWSRIKGDVEEMAEACLEIRPPGIAGRWKTDDIASSVSQGRPAERGPTDRSPVESAEGTKAAEAERFGR</sequence>
<dbReference type="EMBL" id="JAAFGS010000001">
    <property type="protein sequence ID" value="NGZ74423.1"/>
    <property type="molecule type" value="Genomic_DNA"/>
</dbReference>